<dbReference type="InterPro" id="IPR016161">
    <property type="entry name" value="Ald_DH/histidinol_DH"/>
</dbReference>
<evidence type="ECO:0000256" key="6">
    <source>
        <dbReference type="PROSITE-ProRule" id="PRU10007"/>
    </source>
</evidence>
<dbReference type="EMBL" id="PVLF01000007">
    <property type="protein sequence ID" value="PRH82563.1"/>
    <property type="molecule type" value="Genomic_DNA"/>
</dbReference>
<feature type="domain" description="Aldehyde dehydrogenase" evidence="8">
    <location>
        <begin position="30"/>
        <end position="439"/>
    </location>
</feature>
<dbReference type="PANTHER" id="PTHR43570">
    <property type="entry name" value="ALDEHYDE DEHYDROGENASE"/>
    <property type="match status" value="1"/>
</dbReference>
<comment type="caution">
    <text evidence="9">The sequence shown here is derived from an EMBL/GenBank/DDBJ whole genome shotgun (WGS) entry which is preliminary data.</text>
</comment>
<dbReference type="GO" id="GO:0005737">
    <property type="term" value="C:cytoplasm"/>
    <property type="evidence" value="ECO:0007669"/>
    <property type="project" value="TreeGrafter"/>
</dbReference>
<gene>
    <name evidence="9" type="ORF">C6N40_07180</name>
</gene>
<evidence type="ECO:0000313" key="10">
    <source>
        <dbReference type="Proteomes" id="UP000241736"/>
    </source>
</evidence>
<dbReference type="Gene3D" id="3.40.605.10">
    <property type="entry name" value="Aldehyde Dehydrogenase, Chain A, domain 1"/>
    <property type="match status" value="1"/>
</dbReference>
<evidence type="ECO:0000256" key="2">
    <source>
        <dbReference type="ARBA" id="ARBA00023002"/>
    </source>
</evidence>
<organism evidence="9 10">
    <name type="scientific">Arenimonas caeni</name>
    <dbReference type="NCBI Taxonomy" id="2058085"/>
    <lineage>
        <taxon>Bacteria</taxon>
        <taxon>Pseudomonadati</taxon>
        <taxon>Pseudomonadota</taxon>
        <taxon>Gammaproteobacteria</taxon>
        <taxon>Lysobacterales</taxon>
        <taxon>Lysobacteraceae</taxon>
        <taxon>Arenimonas</taxon>
    </lineage>
</organism>
<dbReference type="GO" id="GO:0004029">
    <property type="term" value="F:aldehyde dehydrogenase (NAD+) activity"/>
    <property type="evidence" value="ECO:0007669"/>
    <property type="project" value="TreeGrafter"/>
</dbReference>
<dbReference type="InterPro" id="IPR016162">
    <property type="entry name" value="Ald_DH_N"/>
</dbReference>
<dbReference type="AlphaFoldDB" id="A0A2P6M9B8"/>
<dbReference type="Gene3D" id="3.40.309.10">
    <property type="entry name" value="Aldehyde Dehydrogenase, Chain A, domain 2"/>
    <property type="match status" value="1"/>
</dbReference>
<name>A0A2P6M9B8_9GAMM</name>
<evidence type="ECO:0000256" key="4">
    <source>
        <dbReference type="PIRNR" id="PIRNR036492"/>
    </source>
</evidence>
<dbReference type="Proteomes" id="UP000241736">
    <property type="component" value="Unassembled WGS sequence"/>
</dbReference>
<evidence type="ECO:0000256" key="1">
    <source>
        <dbReference type="ARBA" id="ARBA00009986"/>
    </source>
</evidence>
<evidence type="ECO:0000256" key="7">
    <source>
        <dbReference type="RuleBase" id="RU003345"/>
    </source>
</evidence>
<dbReference type="InterPro" id="IPR015590">
    <property type="entry name" value="Aldehyde_DH_dom"/>
</dbReference>
<protein>
    <recommendedName>
        <fullName evidence="4">Aldehyde dehydrogenase</fullName>
    </recommendedName>
</protein>
<dbReference type="InterPro" id="IPR016163">
    <property type="entry name" value="Ald_DH_C"/>
</dbReference>
<evidence type="ECO:0000256" key="3">
    <source>
        <dbReference type="ARBA" id="ARBA00023027"/>
    </source>
</evidence>
<dbReference type="OrthoDB" id="5964141at2"/>
<dbReference type="InterPro" id="IPR012394">
    <property type="entry name" value="Aldehyde_DH_NAD(P)"/>
</dbReference>
<dbReference type="PROSITE" id="PS00687">
    <property type="entry name" value="ALDEHYDE_DEHYDR_GLU"/>
    <property type="match status" value="1"/>
</dbReference>
<dbReference type="GO" id="GO:0006081">
    <property type="term" value="P:aldehyde metabolic process"/>
    <property type="evidence" value="ECO:0007669"/>
    <property type="project" value="InterPro"/>
</dbReference>
<evidence type="ECO:0000256" key="5">
    <source>
        <dbReference type="PIRSR" id="PIRSR036492-1"/>
    </source>
</evidence>
<feature type="active site" evidence="5 6">
    <location>
        <position position="217"/>
    </location>
</feature>
<dbReference type="Pfam" id="PF00171">
    <property type="entry name" value="Aldedh"/>
    <property type="match status" value="1"/>
</dbReference>
<dbReference type="RefSeq" id="WP_106990335.1">
    <property type="nucleotide sequence ID" value="NZ_KZ679088.1"/>
</dbReference>
<evidence type="ECO:0000259" key="8">
    <source>
        <dbReference type="Pfam" id="PF00171"/>
    </source>
</evidence>
<dbReference type="SUPFAM" id="SSF53720">
    <property type="entry name" value="ALDH-like"/>
    <property type="match status" value="1"/>
</dbReference>
<dbReference type="PIRSF" id="PIRSF036492">
    <property type="entry name" value="ALDH"/>
    <property type="match status" value="1"/>
</dbReference>
<feature type="active site" evidence="5">
    <location>
        <position position="251"/>
    </location>
</feature>
<comment type="similarity">
    <text evidence="1 4 7">Belongs to the aldehyde dehydrogenase family.</text>
</comment>
<evidence type="ECO:0000313" key="9">
    <source>
        <dbReference type="EMBL" id="PRH82563.1"/>
    </source>
</evidence>
<sequence length="472" mass="52463">MDTPAHPDEELRPLLARLRDAHQRQVPGYRQRMDDLKRLAEAVRRHRDDLVKAVSADFGRRSRHETLAADVMVTLDEIAHLRRKLRKWMRPERPGVNWAFLPARAEVRRQPLGVVGIVAPWNYPIQLALVPLADAIAAGNHVMIKPSEHTPRTSALLARLVDEVFPPERVLVVQGDAAVGAAFSRLAFDHLLFTGSTVVGRAVMAAAAPNLVPVTLELGGKSPALIAPGYPIEHAAERIAAGKCFNAGQTCVAPDYVLVPRAQRDEFVRAWLAAVRRRYPSLAGNPDYTAVVNHRQAERLREWLDDARDRGVSVVQHRPDDQPVPPGVEVLPPTVLLDPPDEAKVMQEEIFGPLLPVKSYDSHDEAIAYILGRDRPLAFYPFDRDRARLRRTLDTVVAGSVCVNDTLIQFGQHSLPIGGVGPSGMGQYHGESGFLTFTKRMPVLYQSRLNGMFLFDPPFGKLADFVVKFLTR</sequence>
<accession>A0A2P6M9B8</accession>
<dbReference type="InterPro" id="IPR029510">
    <property type="entry name" value="Ald_DH_CS_GLU"/>
</dbReference>
<dbReference type="PANTHER" id="PTHR43570:SF20">
    <property type="entry name" value="ALDEHYDE DEHYDROGENASE ALDX-RELATED"/>
    <property type="match status" value="1"/>
</dbReference>
<keyword evidence="3" id="KW-0520">NAD</keyword>
<proteinExistence type="inferred from homology"/>
<keyword evidence="10" id="KW-1185">Reference proteome</keyword>
<reference evidence="9 10" key="1">
    <citation type="submission" date="2018-03" db="EMBL/GenBank/DDBJ databases">
        <title>Arenimonas caeni sp. nov., isolated from activated sludge.</title>
        <authorList>
            <person name="Liu H."/>
        </authorList>
    </citation>
    <scope>NUCLEOTIDE SEQUENCE [LARGE SCALE GENOMIC DNA]</scope>
    <source>
        <strain evidence="10">z29</strain>
    </source>
</reference>
<keyword evidence="2 4" id="KW-0560">Oxidoreductase</keyword>
<dbReference type="CDD" id="cd07133">
    <property type="entry name" value="ALDH_CALDH_CalB"/>
    <property type="match status" value="1"/>
</dbReference>